<proteinExistence type="predicted"/>
<accession>A0A2S1LD41</accession>
<gene>
    <name evidence="3" type="ORF">FFWV33_08815</name>
</gene>
<dbReference type="AlphaFoldDB" id="A0A2S1LD41"/>
<dbReference type="Pfam" id="PF13568">
    <property type="entry name" value="OMP_b-brl_2"/>
    <property type="match status" value="1"/>
</dbReference>
<organism evidence="3 4">
    <name type="scientific">Flavobacterium faecale</name>
    <dbReference type="NCBI Taxonomy" id="1355330"/>
    <lineage>
        <taxon>Bacteria</taxon>
        <taxon>Pseudomonadati</taxon>
        <taxon>Bacteroidota</taxon>
        <taxon>Flavobacteriia</taxon>
        <taxon>Flavobacteriales</taxon>
        <taxon>Flavobacteriaceae</taxon>
        <taxon>Flavobacterium</taxon>
    </lineage>
</organism>
<reference evidence="3 4" key="1">
    <citation type="submission" date="2017-04" db="EMBL/GenBank/DDBJ databases">
        <title>Compelte genome sequence of WV33.</title>
        <authorList>
            <person name="Lee P.C."/>
        </authorList>
    </citation>
    <scope>NUCLEOTIDE SEQUENCE [LARGE SCALE GENOMIC DNA]</scope>
    <source>
        <strain evidence="3 4">WV33</strain>
    </source>
</reference>
<dbReference type="SUPFAM" id="SSF56925">
    <property type="entry name" value="OMPA-like"/>
    <property type="match status" value="1"/>
</dbReference>
<protein>
    <recommendedName>
        <fullName evidence="2">Outer membrane protein beta-barrel domain-containing protein</fullName>
    </recommendedName>
</protein>
<keyword evidence="4" id="KW-1185">Reference proteome</keyword>
<name>A0A2S1LD41_9FLAO</name>
<evidence type="ECO:0000313" key="3">
    <source>
        <dbReference type="EMBL" id="AWG21628.1"/>
    </source>
</evidence>
<dbReference type="InterPro" id="IPR011250">
    <property type="entry name" value="OMP/PagP_B-barrel"/>
</dbReference>
<feature type="signal peptide" evidence="1">
    <location>
        <begin position="1"/>
        <end position="20"/>
    </location>
</feature>
<dbReference type="EMBL" id="CP020918">
    <property type="protein sequence ID" value="AWG21628.1"/>
    <property type="molecule type" value="Genomic_DNA"/>
</dbReference>
<dbReference type="OrthoDB" id="947434at2"/>
<dbReference type="InterPro" id="IPR025665">
    <property type="entry name" value="Beta-barrel_OMP_2"/>
</dbReference>
<keyword evidence="1" id="KW-0732">Signal</keyword>
<dbReference type="RefSeq" id="WP_108740566.1">
    <property type="nucleotide sequence ID" value="NZ_CP020918.1"/>
</dbReference>
<dbReference type="KEGG" id="ffa:FFWV33_08815"/>
<feature type="chain" id="PRO_5015422631" description="Outer membrane protein beta-barrel domain-containing protein" evidence="1">
    <location>
        <begin position="21"/>
        <end position="188"/>
    </location>
</feature>
<feature type="domain" description="Outer membrane protein beta-barrel" evidence="2">
    <location>
        <begin position="19"/>
        <end position="168"/>
    </location>
</feature>
<sequence>MKKTILFAAILLGMTTISQAQSIRFGVKGGINYANQNGTAITLNSENYNSTDAITSYHAGLVAEIKLFENFAIQPELLYSTQGATYKNATQEFKNELGYVSIPVVAKIFLNKSLSLEAGPQASFLLSERNKFDYKKSETFEFAGVVGLGLQVTNNLFLQARYGVGLTEASKDAQTKNSTFQISAGILF</sequence>
<evidence type="ECO:0000256" key="1">
    <source>
        <dbReference type="SAM" id="SignalP"/>
    </source>
</evidence>
<evidence type="ECO:0000313" key="4">
    <source>
        <dbReference type="Proteomes" id="UP000244527"/>
    </source>
</evidence>
<dbReference type="Proteomes" id="UP000244527">
    <property type="component" value="Chromosome"/>
</dbReference>
<evidence type="ECO:0000259" key="2">
    <source>
        <dbReference type="Pfam" id="PF13568"/>
    </source>
</evidence>